<dbReference type="Proteomes" id="UP000014500">
    <property type="component" value="Unassembled WGS sequence"/>
</dbReference>
<evidence type="ECO:0000313" key="3">
    <source>
        <dbReference type="Proteomes" id="UP000014500"/>
    </source>
</evidence>
<dbReference type="AlphaFoldDB" id="T1IR07"/>
<feature type="transmembrane region" description="Helical" evidence="1">
    <location>
        <begin position="93"/>
        <end position="113"/>
    </location>
</feature>
<dbReference type="HOGENOM" id="CLU_1818229_0_0_1"/>
<reference evidence="3" key="1">
    <citation type="submission" date="2011-05" db="EMBL/GenBank/DDBJ databases">
        <authorList>
            <person name="Richards S.R."/>
            <person name="Qu J."/>
            <person name="Jiang H."/>
            <person name="Jhangiani S.N."/>
            <person name="Agravi P."/>
            <person name="Goodspeed R."/>
            <person name="Gross S."/>
            <person name="Mandapat C."/>
            <person name="Jackson L."/>
            <person name="Mathew T."/>
            <person name="Pu L."/>
            <person name="Thornton R."/>
            <person name="Saada N."/>
            <person name="Wilczek-Boney K.B."/>
            <person name="Lee S."/>
            <person name="Kovar C."/>
            <person name="Wu Y."/>
            <person name="Scherer S.E."/>
            <person name="Worley K.C."/>
            <person name="Muzny D.M."/>
            <person name="Gibbs R."/>
        </authorList>
    </citation>
    <scope>NUCLEOTIDE SEQUENCE</scope>
    <source>
        <strain evidence="3">Brora</strain>
    </source>
</reference>
<keyword evidence="1" id="KW-1133">Transmembrane helix</keyword>
<feature type="transmembrane region" description="Helical" evidence="1">
    <location>
        <begin position="6"/>
        <end position="28"/>
    </location>
</feature>
<dbReference type="EMBL" id="JH431327">
    <property type="status" value="NOT_ANNOTATED_CDS"/>
    <property type="molecule type" value="Genomic_DNA"/>
</dbReference>
<organism evidence="2 3">
    <name type="scientific">Strigamia maritima</name>
    <name type="common">European centipede</name>
    <name type="synonym">Geophilus maritimus</name>
    <dbReference type="NCBI Taxonomy" id="126957"/>
    <lineage>
        <taxon>Eukaryota</taxon>
        <taxon>Metazoa</taxon>
        <taxon>Ecdysozoa</taxon>
        <taxon>Arthropoda</taxon>
        <taxon>Myriapoda</taxon>
        <taxon>Chilopoda</taxon>
        <taxon>Pleurostigmophora</taxon>
        <taxon>Geophilomorpha</taxon>
        <taxon>Linotaeniidae</taxon>
        <taxon>Strigamia</taxon>
    </lineage>
</organism>
<keyword evidence="3" id="KW-1185">Reference proteome</keyword>
<accession>T1IR07</accession>
<protein>
    <recommendedName>
        <fullName evidence="4">Transmembrane protein</fullName>
    </recommendedName>
</protein>
<name>T1IR07_STRMM</name>
<evidence type="ECO:0000313" key="2">
    <source>
        <dbReference type="EnsemblMetazoa" id="SMAR003488-PA"/>
    </source>
</evidence>
<feature type="transmembrane region" description="Helical" evidence="1">
    <location>
        <begin position="58"/>
        <end position="81"/>
    </location>
</feature>
<reference evidence="2" key="2">
    <citation type="submission" date="2015-02" db="UniProtKB">
        <authorList>
            <consortium name="EnsemblMetazoa"/>
        </authorList>
    </citation>
    <scope>IDENTIFICATION</scope>
</reference>
<evidence type="ECO:0008006" key="4">
    <source>
        <dbReference type="Google" id="ProtNLM"/>
    </source>
</evidence>
<dbReference type="EnsemblMetazoa" id="SMAR003488-RA">
    <property type="protein sequence ID" value="SMAR003488-PA"/>
    <property type="gene ID" value="SMAR003488"/>
</dbReference>
<keyword evidence="1" id="KW-0812">Transmembrane</keyword>
<evidence type="ECO:0000256" key="1">
    <source>
        <dbReference type="SAM" id="Phobius"/>
    </source>
</evidence>
<sequence length="142" mass="16266">MMGLAIIYTVIVILMSAFASIVLFHYAYELSQHPPEILINTWGQTIILQAQIQDESTLWVRIIAVLYTIIFFLAFCSLFSLPASTKQESRCYFVTWLIMHATIDILALVAIIFSHVRNFEVKNLECTSNYNSGCWNFCLDLS</sequence>
<proteinExistence type="predicted"/>
<keyword evidence="1" id="KW-0472">Membrane</keyword>